<evidence type="ECO:0000259" key="1">
    <source>
        <dbReference type="Pfam" id="PF12680"/>
    </source>
</evidence>
<name>A0ABY7JUL8_9ACTN</name>
<dbReference type="PANTHER" id="PTHR41252">
    <property type="entry name" value="BLR2505 PROTEIN"/>
    <property type="match status" value="1"/>
</dbReference>
<feature type="domain" description="SnoaL-like" evidence="1">
    <location>
        <begin position="14"/>
        <end position="121"/>
    </location>
</feature>
<dbReference type="InterPro" id="IPR037401">
    <property type="entry name" value="SnoaL-like"/>
</dbReference>
<dbReference type="Pfam" id="PF12680">
    <property type="entry name" value="SnoaL_2"/>
    <property type="match status" value="1"/>
</dbReference>
<dbReference type="PANTHER" id="PTHR41252:SF1">
    <property type="entry name" value="BLR2505 PROTEIN"/>
    <property type="match status" value="1"/>
</dbReference>
<sequence>MNRTTTENSRSVLQRYLDALVAGDIDAISASFATDATWSLHGDLPLSGVRRGREQIMAFLLSAGELFRPGSQKFTFGAITAEGERAVLEWRVQGVAAATGRHYDNEYCGVFIIRDELIVEVREYLDSLHAAGTLYRDLAPDLPS</sequence>
<protein>
    <submittedName>
        <fullName evidence="2">Nuclear transport factor 2 family protein</fullName>
    </submittedName>
</protein>
<dbReference type="InterPro" id="IPR032710">
    <property type="entry name" value="NTF2-like_dom_sf"/>
</dbReference>
<evidence type="ECO:0000313" key="3">
    <source>
        <dbReference type="Proteomes" id="UP001164693"/>
    </source>
</evidence>
<reference evidence="2" key="1">
    <citation type="submission" date="2022-05" db="EMBL/GenBank/DDBJ databases">
        <title>Jatrophihabitans sp. SB3-54 whole genome sequence.</title>
        <authorList>
            <person name="Suh M.K."/>
            <person name="Eom M.K."/>
            <person name="Kim J.S."/>
            <person name="Kim H.S."/>
            <person name="Do H.E."/>
            <person name="Shin Y.K."/>
            <person name="Lee J.-S."/>
        </authorList>
    </citation>
    <scope>NUCLEOTIDE SEQUENCE</scope>
    <source>
        <strain evidence="2">SB3-54</strain>
    </source>
</reference>
<dbReference type="Proteomes" id="UP001164693">
    <property type="component" value="Chromosome"/>
</dbReference>
<organism evidence="2 3">
    <name type="scientific">Jatrophihabitans cynanchi</name>
    <dbReference type="NCBI Taxonomy" id="2944128"/>
    <lineage>
        <taxon>Bacteria</taxon>
        <taxon>Bacillati</taxon>
        <taxon>Actinomycetota</taxon>
        <taxon>Actinomycetes</taxon>
        <taxon>Jatrophihabitantales</taxon>
        <taxon>Jatrophihabitantaceae</taxon>
        <taxon>Jatrophihabitans</taxon>
    </lineage>
</organism>
<dbReference type="Gene3D" id="3.10.450.50">
    <property type="match status" value="1"/>
</dbReference>
<dbReference type="RefSeq" id="WP_269442763.1">
    <property type="nucleotide sequence ID" value="NZ_CP097463.1"/>
</dbReference>
<dbReference type="SUPFAM" id="SSF54427">
    <property type="entry name" value="NTF2-like"/>
    <property type="match status" value="1"/>
</dbReference>
<proteinExistence type="predicted"/>
<dbReference type="EMBL" id="CP097463">
    <property type="protein sequence ID" value="WAX56232.1"/>
    <property type="molecule type" value="Genomic_DNA"/>
</dbReference>
<accession>A0ABY7JUL8</accession>
<keyword evidence="3" id="KW-1185">Reference proteome</keyword>
<gene>
    <name evidence="2" type="ORF">M6B22_17065</name>
</gene>
<evidence type="ECO:0000313" key="2">
    <source>
        <dbReference type="EMBL" id="WAX56232.1"/>
    </source>
</evidence>